<dbReference type="SMART" id="SM01049">
    <property type="entry name" value="Cache_2"/>
    <property type="match status" value="1"/>
</dbReference>
<feature type="transmembrane region" description="Helical" evidence="9">
    <location>
        <begin position="21"/>
        <end position="44"/>
    </location>
</feature>
<dbReference type="SMART" id="SM00304">
    <property type="entry name" value="HAMP"/>
    <property type="match status" value="2"/>
</dbReference>
<evidence type="ECO:0000256" key="2">
    <source>
        <dbReference type="ARBA" id="ARBA00022475"/>
    </source>
</evidence>
<organism evidence="12 13">
    <name type="scientific">Paenibacillus sedimenti</name>
    <dbReference type="NCBI Taxonomy" id="2770274"/>
    <lineage>
        <taxon>Bacteria</taxon>
        <taxon>Bacillati</taxon>
        <taxon>Bacillota</taxon>
        <taxon>Bacilli</taxon>
        <taxon>Bacillales</taxon>
        <taxon>Paenibacillaceae</taxon>
        <taxon>Paenibacillus</taxon>
    </lineage>
</organism>
<dbReference type="Gene3D" id="1.10.287.950">
    <property type="entry name" value="Methyl-accepting chemotaxis protein"/>
    <property type="match status" value="1"/>
</dbReference>
<evidence type="ECO:0000259" key="10">
    <source>
        <dbReference type="PROSITE" id="PS50111"/>
    </source>
</evidence>
<dbReference type="InterPro" id="IPR033480">
    <property type="entry name" value="sCache_2"/>
</dbReference>
<comment type="subcellular location">
    <subcellularLocation>
        <location evidence="1">Cell membrane</location>
        <topology evidence="1">Multi-pass membrane protein</topology>
    </subcellularLocation>
</comment>
<dbReference type="PROSITE" id="PS50885">
    <property type="entry name" value="HAMP"/>
    <property type="match status" value="1"/>
</dbReference>
<keyword evidence="13" id="KW-1185">Reference proteome</keyword>
<keyword evidence="3 9" id="KW-0812">Transmembrane</keyword>
<evidence type="ECO:0000256" key="9">
    <source>
        <dbReference type="SAM" id="Phobius"/>
    </source>
</evidence>
<keyword evidence="5 9" id="KW-0472">Membrane</keyword>
<accession>A0A926KTZ4</accession>
<proteinExistence type="inferred from homology"/>
<evidence type="ECO:0000259" key="11">
    <source>
        <dbReference type="PROSITE" id="PS50885"/>
    </source>
</evidence>
<dbReference type="RefSeq" id="WP_188175896.1">
    <property type="nucleotide sequence ID" value="NZ_JACVVD010000006.1"/>
</dbReference>
<comment type="caution">
    <text evidence="12">The sequence shown here is derived from an EMBL/GenBank/DDBJ whole genome shotgun (WGS) entry which is preliminary data.</text>
</comment>
<evidence type="ECO:0000256" key="5">
    <source>
        <dbReference type="ARBA" id="ARBA00023136"/>
    </source>
</evidence>
<evidence type="ECO:0000313" key="13">
    <source>
        <dbReference type="Proteomes" id="UP000650466"/>
    </source>
</evidence>
<dbReference type="PANTHER" id="PTHR32089">
    <property type="entry name" value="METHYL-ACCEPTING CHEMOTAXIS PROTEIN MCPB"/>
    <property type="match status" value="1"/>
</dbReference>
<dbReference type="InterPro" id="IPR003660">
    <property type="entry name" value="HAMP_dom"/>
</dbReference>
<keyword evidence="2" id="KW-1003">Cell membrane</keyword>
<evidence type="ECO:0000313" key="12">
    <source>
        <dbReference type="EMBL" id="MBD0382109.1"/>
    </source>
</evidence>
<comment type="similarity">
    <text evidence="7">Belongs to the methyl-accepting chemotaxis (MCP) protein family.</text>
</comment>
<feature type="domain" description="Methyl-accepting transducer" evidence="10">
    <location>
        <begin position="310"/>
        <end position="546"/>
    </location>
</feature>
<sequence length="596" mass="64628">MFKKKSGRKQLKLYQSFSFRLILAVSLIVLASASAIGVTAYLYAEKKLIESGKQNMKDIVTGAKSLIQQLDADVAAGKMTLKEAKERARSQIGGPLIKEGEPKRDYTKSAFVYMKQGYMYGFDSKGLVVLHSVIAIGTDMIDSKDAKGNLVIQKFIQLSKLPNAQDRYLLYDWKNPGETVSRDKLAYIDYYEPWDWVIGIGAYYEDINKPLQQLKYVVAAICVLSVLLGMLIFYLLIRSRMGLIRRMHAITESIAGGDLRVPELQGLTRDEIGQVGASVNVMVANLRDLIGKSSELGTRVVGLAASLSSSSDQSVKASDQIAVSITEVAEGAETQLVSTREGSRAMAEMATGVQRIAESTMQVTELSSETARAAISGNTSIQQTIAQIEHINQAVHESSMVIRQLGERSKEIGEIVGIITDISNQTNLLSLNAAIEAARAGEHGRGFAVVASEVRKLADQTTQSAGKIAALIQEIRQDTEQSVRAMEGVAQEVKQGIDTVHAAGSTFGHIVRSSQSVAEEIQDVSAAVEQMSAGSEEVAASLQEMMSISSKNASHSQSVAAASEEQLATIGEISHAAETLKQMIRELEEQLSRFQV</sequence>
<keyword evidence="6 8" id="KW-0807">Transducer</keyword>
<dbReference type="AlphaFoldDB" id="A0A926KTZ4"/>
<dbReference type="Gene3D" id="6.10.340.10">
    <property type="match status" value="1"/>
</dbReference>
<feature type="transmembrane region" description="Helical" evidence="9">
    <location>
        <begin position="216"/>
        <end position="237"/>
    </location>
</feature>
<evidence type="ECO:0000256" key="4">
    <source>
        <dbReference type="ARBA" id="ARBA00022989"/>
    </source>
</evidence>
<dbReference type="SMART" id="SM00283">
    <property type="entry name" value="MA"/>
    <property type="match status" value="1"/>
</dbReference>
<dbReference type="Pfam" id="PF00672">
    <property type="entry name" value="HAMP"/>
    <property type="match status" value="1"/>
</dbReference>
<dbReference type="CDD" id="cd11386">
    <property type="entry name" value="MCP_signal"/>
    <property type="match status" value="1"/>
</dbReference>
<name>A0A926KTZ4_9BACL</name>
<protein>
    <submittedName>
        <fullName evidence="12">Cache domain-containing protein</fullName>
    </submittedName>
</protein>
<dbReference type="PANTHER" id="PTHR32089:SF112">
    <property type="entry name" value="LYSOZYME-LIKE PROTEIN-RELATED"/>
    <property type="match status" value="1"/>
</dbReference>
<dbReference type="SUPFAM" id="SSF58104">
    <property type="entry name" value="Methyl-accepting chemotaxis protein (MCP) signaling domain"/>
    <property type="match status" value="1"/>
</dbReference>
<dbReference type="Proteomes" id="UP000650466">
    <property type="component" value="Unassembled WGS sequence"/>
</dbReference>
<evidence type="ECO:0000256" key="7">
    <source>
        <dbReference type="ARBA" id="ARBA00029447"/>
    </source>
</evidence>
<dbReference type="GO" id="GO:0005886">
    <property type="term" value="C:plasma membrane"/>
    <property type="evidence" value="ECO:0007669"/>
    <property type="project" value="UniProtKB-SubCell"/>
</dbReference>
<evidence type="ECO:0000256" key="6">
    <source>
        <dbReference type="ARBA" id="ARBA00023224"/>
    </source>
</evidence>
<dbReference type="InterPro" id="IPR004089">
    <property type="entry name" value="MCPsignal_dom"/>
</dbReference>
<dbReference type="PROSITE" id="PS50111">
    <property type="entry name" value="CHEMOTAXIS_TRANSDUC_2"/>
    <property type="match status" value="1"/>
</dbReference>
<dbReference type="Pfam" id="PF17200">
    <property type="entry name" value="sCache_2"/>
    <property type="match status" value="1"/>
</dbReference>
<dbReference type="Gene3D" id="3.30.450.20">
    <property type="entry name" value="PAS domain"/>
    <property type="match status" value="1"/>
</dbReference>
<keyword evidence="4 9" id="KW-1133">Transmembrane helix</keyword>
<dbReference type="Pfam" id="PF00015">
    <property type="entry name" value="MCPsignal"/>
    <property type="match status" value="1"/>
</dbReference>
<evidence type="ECO:0000256" key="3">
    <source>
        <dbReference type="ARBA" id="ARBA00022692"/>
    </source>
</evidence>
<evidence type="ECO:0000256" key="8">
    <source>
        <dbReference type="PROSITE-ProRule" id="PRU00284"/>
    </source>
</evidence>
<reference evidence="12" key="1">
    <citation type="submission" date="2020-09" db="EMBL/GenBank/DDBJ databases">
        <title>Draft Genome Sequence of Paenibacillus sp. WST5.</title>
        <authorList>
            <person name="Bao Z."/>
        </authorList>
    </citation>
    <scope>NUCLEOTIDE SEQUENCE</scope>
    <source>
        <strain evidence="12">WST5</strain>
    </source>
</reference>
<evidence type="ECO:0000256" key="1">
    <source>
        <dbReference type="ARBA" id="ARBA00004651"/>
    </source>
</evidence>
<dbReference type="GO" id="GO:0007165">
    <property type="term" value="P:signal transduction"/>
    <property type="evidence" value="ECO:0007669"/>
    <property type="project" value="UniProtKB-KW"/>
</dbReference>
<feature type="domain" description="HAMP" evidence="11">
    <location>
        <begin position="238"/>
        <end position="291"/>
    </location>
</feature>
<dbReference type="EMBL" id="JACVVD010000006">
    <property type="protein sequence ID" value="MBD0382109.1"/>
    <property type="molecule type" value="Genomic_DNA"/>
</dbReference>
<dbReference type="CDD" id="cd06225">
    <property type="entry name" value="HAMP"/>
    <property type="match status" value="1"/>
</dbReference>
<gene>
    <name evidence="12" type="ORF">ICC18_18485</name>
</gene>